<name>A0A1X7SNZ6_AMPQE</name>
<dbReference type="EnsemblMetazoa" id="Aqu2.1.03813_001">
    <property type="protein sequence ID" value="Aqu2.1.03813_001"/>
    <property type="gene ID" value="Aqu2.1.03813"/>
</dbReference>
<organism evidence="1">
    <name type="scientific">Amphimedon queenslandica</name>
    <name type="common">Sponge</name>
    <dbReference type="NCBI Taxonomy" id="400682"/>
    <lineage>
        <taxon>Eukaryota</taxon>
        <taxon>Metazoa</taxon>
        <taxon>Porifera</taxon>
        <taxon>Demospongiae</taxon>
        <taxon>Heteroscleromorpha</taxon>
        <taxon>Haplosclerida</taxon>
        <taxon>Niphatidae</taxon>
        <taxon>Amphimedon</taxon>
    </lineage>
</organism>
<dbReference type="PANTHER" id="PTHR11373">
    <property type="entry name" value="DEOXYNUCLEOSIDE TRIPHOSPHATE TRIPHOSPHOHYDROLASE"/>
    <property type="match status" value="1"/>
</dbReference>
<protein>
    <submittedName>
        <fullName evidence="1">Uncharacterized protein</fullName>
    </submittedName>
</protein>
<sequence length="261" mass="30093">SFLNKVHVLPCADGELHICFPKDDLETYNDLFRTRHTLFRELYYIRKNRIAAIMIKRILAKSNQNPIIRYEDRRVTLPEATQSMLAYSQLNDGILSVIKILVDDHEVQELSSCLDSMKVIGQIGYIEPTIEWNVDRIKQSIEGSVKTDNIAGHLIIDPIKSGYENHVSLSQYYYTSDGSTGQWTDKWAQPTQNASELKIRIFLVSGDRELIHEVQKALQKLITDEQRDGVYEHNYLKLLINLDISQGIYPDQDNDNLMPPL</sequence>
<dbReference type="AlphaFoldDB" id="A0A1X7SNZ6"/>
<dbReference type="InterPro" id="IPR050135">
    <property type="entry name" value="dGTPase-like"/>
</dbReference>
<dbReference type="Gene3D" id="1.10.3210.10">
    <property type="entry name" value="Hypothetical protein af1432"/>
    <property type="match status" value="1"/>
</dbReference>
<dbReference type="PANTHER" id="PTHR11373:SF4">
    <property type="entry name" value="DEOXYNUCLEOSIDE TRIPHOSPHATE TRIPHOSPHOHYDROLASE SAMHD1"/>
    <property type="match status" value="1"/>
</dbReference>
<proteinExistence type="predicted"/>
<accession>A0A1X7SNZ6</accession>
<dbReference type="SUPFAM" id="SSF109604">
    <property type="entry name" value="HD-domain/PDEase-like"/>
    <property type="match status" value="1"/>
</dbReference>
<dbReference type="GO" id="GO:0006203">
    <property type="term" value="P:dGTP catabolic process"/>
    <property type="evidence" value="ECO:0007669"/>
    <property type="project" value="TreeGrafter"/>
</dbReference>
<evidence type="ECO:0000313" key="1">
    <source>
        <dbReference type="EnsemblMetazoa" id="Aqu2.1.03813_001"/>
    </source>
</evidence>
<dbReference type="GO" id="GO:0008832">
    <property type="term" value="F:dGTPase activity"/>
    <property type="evidence" value="ECO:0007669"/>
    <property type="project" value="TreeGrafter"/>
</dbReference>
<dbReference type="OrthoDB" id="9991235at2759"/>
<reference evidence="1" key="1">
    <citation type="submission" date="2017-05" db="UniProtKB">
        <authorList>
            <consortium name="EnsemblMetazoa"/>
        </authorList>
    </citation>
    <scope>IDENTIFICATION</scope>
</reference>
<dbReference type="InParanoid" id="A0A1X7SNZ6"/>